<reference evidence="2 3" key="1">
    <citation type="submission" date="2014-04" db="EMBL/GenBank/DDBJ databases">
        <authorList>
            <consortium name="DOE Joint Genome Institute"/>
            <person name="Kuo A."/>
            <person name="Kohler A."/>
            <person name="Nagy L.G."/>
            <person name="Floudas D."/>
            <person name="Copeland A."/>
            <person name="Barry K.W."/>
            <person name="Cichocki N."/>
            <person name="Veneault-Fourrey C."/>
            <person name="LaButti K."/>
            <person name="Lindquist E.A."/>
            <person name="Lipzen A."/>
            <person name="Lundell T."/>
            <person name="Morin E."/>
            <person name="Murat C."/>
            <person name="Sun H."/>
            <person name="Tunlid A."/>
            <person name="Henrissat B."/>
            <person name="Grigoriev I.V."/>
            <person name="Hibbett D.S."/>
            <person name="Martin F."/>
            <person name="Nordberg H.P."/>
            <person name="Cantor M.N."/>
            <person name="Hua S.X."/>
        </authorList>
    </citation>
    <scope>NUCLEOTIDE SEQUENCE [LARGE SCALE GENOMIC DNA]</scope>
    <source>
        <strain evidence="2 3">Foug A</strain>
    </source>
</reference>
<sequence>MERFLDRRPILIIALPARVLVCLLYGLQRRSTGAILSHSPQKRPTGVCRSQAAPHKYRLGTAMEAIWQCDCSS</sequence>
<evidence type="ECO:0000313" key="2">
    <source>
        <dbReference type="EMBL" id="KIM63157.1"/>
    </source>
</evidence>
<dbReference type="InParanoid" id="A0A0C3AE16"/>
<reference evidence="3" key="2">
    <citation type="submission" date="2015-01" db="EMBL/GenBank/DDBJ databases">
        <title>Evolutionary Origins and Diversification of the Mycorrhizal Mutualists.</title>
        <authorList>
            <consortium name="DOE Joint Genome Institute"/>
            <consortium name="Mycorrhizal Genomics Consortium"/>
            <person name="Kohler A."/>
            <person name="Kuo A."/>
            <person name="Nagy L.G."/>
            <person name="Floudas D."/>
            <person name="Copeland A."/>
            <person name="Barry K.W."/>
            <person name="Cichocki N."/>
            <person name="Veneault-Fourrey C."/>
            <person name="LaButti K."/>
            <person name="Lindquist E.A."/>
            <person name="Lipzen A."/>
            <person name="Lundell T."/>
            <person name="Morin E."/>
            <person name="Murat C."/>
            <person name="Riley R."/>
            <person name="Ohm R."/>
            <person name="Sun H."/>
            <person name="Tunlid A."/>
            <person name="Henrissat B."/>
            <person name="Grigoriev I.V."/>
            <person name="Hibbett D.S."/>
            <person name="Martin F."/>
        </authorList>
    </citation>
    <scope>NUCLEOTIDE SEQUENCE [LARGE SCALE GENOMIC DNA]</scope>
    <source>
        <strain evidence="3">Foug A</strain>
    </source>
</reference>
<gene>
    <name evidence="2" type="ORF">SCLCIDRAFT_769835</name>
</gene>
<evidence type="ECO:0000256" key="1">
    <source>
        <dbReference type="SAM" id="Phobius"/>
    </source>
</evidence>
<dbReference type="Proteomes" id="UP000053989">
    <property type="component" value="Unassembled WGS sequence"/>
</dbReference>
<keyword evidence="1" id="KW-0812">Transmembrane</keyword>
<name>A0A0C3AE16_9AGAM</name>
<organism evidence="2 3">
    <name type="scientific">Scleroderma citrinum Foug A</name>
    <dbReference type="NCBI Taxonomy" id="1036808"/>
    <lineage>
        <taxon>Eukaryota</taxon>
        <taxon>Fungi</taxon>
        <taxon>Dikarya</taxon>
        <taxon>Basidiomycota</taxon>
        <taxon>Agaricomycotina</taxon>
        <taxon>Agaricomycetes</taxon>
        <taxon>Agaricomycetidae</taxon>
        <taxon>Boletales</taxon>
        <taxon>Sclerodermatineae</taxon>
        <taxon>Sclerodermataceae</taxon>
        <taxon>Scleroderma</taxon>
    </lineage>
</organism>
<dbReference type="AlphaFoldDB" id="A0A0C3AE16"/>
<feature type="transmembrane region" description="Helical" evidence="1">
    <location>
        <begin position="9"/>
        <end position="27"/>
    </location>
</feature>
<proteinExistence type="predicted"/>
<keyword evidence="3" id="KW-1185">Reference proteome</keyword>
<dbReference type="HOGENOM" id="CLU_2706306_0_0_1"/>
<accession>A0A0C3AE16</accession>
<keyword evidence="1" id="KW-0472">Membrane</keyword>
<evidence type="ECO:0000313" key="3">
    <source>
        <dbReference type="Proteomes" id="UP000053989"/>
    </source>
</evidence>
<keyword evidence="1" id="KW-1133">Transmembrane helix</keyword>
<dbReference type="EMBL" id="KN822037">
    <property type="protein sequence ID" value="KIM63157.1"/>
    <property type="molecule type" value="Genomic_DNA"/>
</dbReference>
<protein>
    <submittedName>
        <fullName evidence="2">Uncharacterized protein</fullName>
    </submittedName>
</protein>